<evidence type="ECO:0000256" key="1">
    <source>
        <dbReference type="SAM" id="Phobius"/>
    </source>
</evidence>
<accession>A0A9W9RDA1</accession>
<dbReference type="EMBL" id="JAPZBR010000003">
    <property type="protein sequence ID" value="KAJ5358128.1"/>
    <property type="molecule type" value="Genomic_DNA"/>
</dbReference>
<protein>
    <submittedName>
        <fullName evidence="2">Uncharacterized protein</fullName>
    </submittedName>
</protein>
<keyword evidence="1" id="KW-0812">Transmembrane</keyword>
<reference evidence="2" key="2">
    <citation type="journal article" date="2023" name="IMA Fungus">
        <title>Comparative genomic study of the Penicillium genus elucidates a diverse pangenome and 15 lateral gene transfer events.</title>
        <authorList>
            <person name="Petersen C."/>
            <person name="Sorensen T."/>
            <person name="Nielsen M.R."/>
            <person name="Sondergaard T.E."/>
            <person name="Sorensen J.L."/>
            <person name="Fitzpatrick D.A."/>
            <person name="Frisvad J.C."/>
            <person name="Nielsen K.L."/>
        </authorList>
    </citation>
    <scope>NUCLEOTIDE SEQUENCE</scope>
    <source>
        <strain evidence="2">IBT 35675</strain>
    </source>
</reference>
<evidence type="ECO:0000313" key="3">
    <source>
        <dbReference type="Proteomes" id="UP001148299"/>
    </source>
</evidence>
<reference evidence="2" key="1">
    <citation type="submission" date="2022-12" db="EMBL/GenBank/DDBJ databases">
        <authorList>
            <person name="Petersen C."/>
        </authorList>
    </citation>
    <scope>NUCLEOTIDE SEQUENCE</scope>
    <source>
        <strain evidence="2">IBT 35675</strain>
    </source>
</reference>
<evidence type="ECO:0000313" key="2">
    <source>
        <dbReference type="EMBL" id="KAJ5358128.1"/>
    </source>
</evidence>
<feature type="transmembrane region" description="Helical" evidence="1">
    <location>
        <begin position="69"/>
        <end position="90"/>
    </location>
</feature>
<keyword evidence="3" id="KW-1185">Reference proteome</keyword>
<organism evidence="2 3">
    <name type="scientific">Penicillium brevicompactum</name>
    <dbReference type="NCBI Taxonomy" id="5074"/>
    <lineage>
        <taxon>Eukaryota</taxon>
        <taxon>Fungi</taxon>
        <taxon>Dikarya</taxon>
        <taxon>Ascomycota</taxon>
        <taxon>Pezizomycotina</taxon>
        <taxon>Eurotiomycetes</taxon>
        <taxon>Eurotiomycetidae</taxon>
        <taxon>Eurotiales</taxon>
        <taxon>Aspergillaceae</taxon>
        <taxon>Penicillium</taxon>
    </lineage>
</organism>
<proteinExistence type="predicted"/>
<keyword evidence="1" id="KW-1133">Transmembrane helix</keyword>
<sequence>MAVRPYQNFPGRVFFSSLYNQSYRTQVGSDFLVSSSAKLVNPHHHIASSDEVSWTLDTKDLRGMDDRKVLSLFSVGFFGGFVLGIERMLLTAGAWRLLPVHFTEAFPSESRKPSIWHRSEIPDDDLCPTGTKLFGSFQLLDKQISKGPTNASTSTSSYVDYGFGSDTYSFSGCHRFRITRIPTTPENAKELVQISLEGFHCDPQQNRLWLPRIALWFHAAYARVLFANGMQSVLTGGAHQGASHQ</sequence>
<name>A0A9W9RDA1_PENBR</name>
<dbReference type="Proteomes" id="UP001148299">
    <property type="component" value="Unassembled WGS sequence"/>
</dbReference>
<keyword evidence="1" id="KW-0472">Membrane</keyword>
<dbReference type="AlphaFoldDB" id="A0A9W9RDA1"/>
<gene>
    <name evidence="2" type="ORF">N7541_005286</name>
</gene>
<comment type="caution">
    <text evidence="2">The sequence shown here is derived from an EMBL/GenBank/DDBJ whole genome shotgun (WGS) entry which is preliminary data.</text>
</comment>